<gene>
    <name evidence="2" type="ORF">HETIRDRAFT_329216</name>
</gene>
<evidence type="ECO:0000256" key="1">
    <source>
        <dbReference type="SAM" id="MobiDB-lite"/>
    </source>
</evidence>
<feature type="compositionally biased region" description="Basic and acidic residues" evidence="1">
    <location>
        <begin position="477"/>
        <end position="492"/>
    </location>
</feature>
<feature type="non-terminal residue" evidence="2">
    <location>
        <position position="1"/>
    </location>
</feature>
<dbReference type="GeneID" id="20671476"/>
<keyword evidence="3" id="KW-1185">Reference proteome</keyword>
<feature type="compositionally biased region" description="Low complexity" evidence="1">
    <location>
        <begin position="467"/>
        <end position="476"/>
    </location>
</feature>
<dbReference type="EMBL" id="KI925464">
    <property type="protein sequence ID" value="ETW76914.1"/>
    <property type="molecule type" value="Genomic_DNA"/>
</dbReference>
<dbReference type="RefSeq" id="XP_009551776.1">
    <property type="nucleotide sequence ID" value="XM_009553481.1"/>
</dbReference>
<evidence type="ECO:0000313" key="2">
    <source>
        <dbReference type="EMBL" id="ETW76914.1"/>
    </source>
</evidence>
<dbReference type="KEGG" id="hir:HETIRDRAFT_329216"/>
<accession>W4JTY5</accession>
<reference evidence="2 3" key="1">
    <citation type="journal article" date="2012" name="New Phytol.">
        <title>Insight into trade-off between wood decay and parasitism from the genome of a fungal forest pathogen.</title>
        <authorList>
            <person name="Olson A."/>
            <person name="Aerts A."/>
            <person name="Asiegbu F."/>
            <person name="Belbahri L."/>
            <person name="Bouzid O."/>
            <person name="Broberg A."/>
            <person name="Canback B."/>
            <person name="Coutinho P.M."/>
            <person name="Cullen D."/>
            <person name="Dalman K."/>
            <person name="Deflorio G."/>
            <person name="van Diepen L.T."/>
            <person name="Dunand C."/>
            <person name="Duplessis S."/>
            <person name="Durling M."/>
            <person name="Gonthier P."/>
            <person name="Grimwood J."/>
            <person name="Fossdal C.G."/>
            <person name="Hansson D."/>
            <person name="Henrissat B."/>
            <person name="Hietala A."/>
            <person name="Himmelstrand K."/>
            <person name="Hoffmeister D."/>
            <person name="Hogberg N."/>
            <person name="James T.Y."/>
            <person name="Karlsson M."/>
            <person name="Kohler A."/>
            <person name="Kues U."/>
            <person name="Lee Y.H."/>
            <person name="Lin Y.C."/>
            <person name="Lind M."/>
            <person name="Lindquist E."/>
            <person name="Lombard V."/>
            <person name="Lucas S."/>
            <person name="Lunden K."/>
            <person name="Morin E."/>
            <person name="Murat C."/>
            <person name="Park J."/>
            <person name="Raffaello T."/>
            <person name="Rouze P."/>
            <person name="Salamov A."/>
            <person name="Schmutz J."/>
            <person name="Solheim H."/>
            <person name="Stahlberg J."/>
            <person name="Velez H."/>
            <person name="de Vries R.P."/>
            <person name="Wiebenga A."/>
            <person name="Woodward S."/>
            <person name="Yakovlev I."/>
            <person name="Garbelotto M."/>
            <person name="Martin F."/>
            <person name="Grigoriev I.V."/>
            <person name="Stenlid J."/>
        </authorList>
    </citation>
    <scope>NUCLEOTIDE SEQUENCE [LARGE SCALE GENOMIC DNA]</scope>
    <source>
        <strain evidence="2 3">TC 32-1</strain>
    </source>
</reference>
<organism evidence="2 3">
    <name type="scientific">Heterobasidion irregulare (strain TC 32-1)</name>
    <dbReference type="NCBI Taxonomy" id="747525"/>
    <lineage>
        <taxon>Eukaryota</taxon>
        <taxon>Fungi</taxon>
        <taxon>Dikarya</taxon>
        <taxon>Basidiomycota</taxon>
        <taxon>Agaricomycotina</taxon>
        <taxon>Agaricomycetes</taxon>
        <taxon>Russulales</taxon>
        <taxon>Bondarzewiaceae</taxon>
        <taxon>Heterobasidion</taxon>
        <taxon>Heterobasidion annosum species complex</taxon>
    </lineage>
</organism>
<dbReference type="Proteomes" id="UP000030671">
    <property type="component" value="Unassembled WGS sequence"/>
</dbReference>
<name>W4JTY5_HETIT</name>
<dbReference type="InParanoid" id="W4JTY5"/>
<feature type="region of interest" description="Disordered" evidence="1">
    <location>
        <begin position="438"/>
        <end position="561"/>
    </location>
</feature>
<proteinExistence type="predicted"/>
<sequence length="561" mass="63238">SSVRQSDLTSQYGWKFINLKDSASAVAQDENAPQHVTSYTSVRDRSQRILKDVNEKALVISESWPNMTDADLDVMEIQNVTRAVLKAHIAMLETKLGRNLIRIDTIDETHNPVTEEDAMGLDVITLELWDNAMPKEDAKEPQLYIEFNMLYTLLWPEGFRSASELAVERVIGVIIAPHLELKDCETLSGQSARLSLILGCFSSFTSADICTKMLFKPPAGTDDNTPQGYDDLSVLQPVILGAEAKRTLGKHIAEEEELDSTQPNVKTNAKRKITNIPMHRASAQLAFLFQPTLKIFIGHLCELAESGSEDYLREKIEGWDSLPLEARLKAKVVWFDWTTVTIPEWMFCYGIGYDFAGFTVYSFHPALSIENGRPHWEFHCCEMVTGFDEVFLHYDAQDRVHAVKTLLAMRRHSHFLAQTLRGPNQLRYPEEFIKVAKEMSSEDEAKKRTQAETRKQNREKKSQSEGKSPSTKAASSKAEEVILNEEGKEGSSRSKGKQVSRSRSSRENMKLRTIQEDEEEAKKDFNRKITKRDRGGSAEGITGQGVGRSRGSTSNPRGLQS</sequence>
<protein>
    <submittedName>
        <fullName evidence="2">Uncharacterized protein</fullName>
    </submittedName>
</protein>
<feature type="compositionally biased region" description="Basic and acidic residues" evidence="1">
    <location>
        <begin position="438"/>
        <end position="464"/>
    </location>
</feature>
<evidence type="ECO:0000313" key="3">
    <source>
        <dbReference type="Proteomes" id="UP000030671"/>
    </source>
</evidence>
<feature type="compositionally biased region" description="Polar residues" evidence="1">
    <location>
        <begin position="550"/>
        <end position="561"/>
    </location>
</feature>
<dbReference type="HOGENOM" id="CLU_486249_0_0_1"/>
<feature type="compositionally biased region" description="Basic and acidic residues" evidence="1">
    <location>
        <begin position="504"/>
        <end position="536"/>
    </location>
</feature>
<dbReference type="AlphaFoldDB" id="W4JTY5"/>